<evidence type="ECO:0000256" key="4">
    <source>
        <dbReference type="ARBA" id="ARBA00023242"/>
    </source>
</evidence>
<dbReference type="AlphaFoldDB" id="A0AAV7ETM9"/>
<dbReference type="Gene3D" id="1.10.10.10">
    <property type="entry name" value="Winged helix-like DNA-binding domain superfamily/Winged helix DNA-binding domain"/>
    <property type="match status" value="1"/>
</dbReference>
<dbReference type="InterPro" id="IPR000232">
    <property type="entry name" value="HSF_DNA-bd"/>
</dbReference>
<gene>
    <name evidence="7" type="ORF">H6P81_004740</name>
</gene>
<dbReference type="Proteomes" id="UP000825729">
    <property type="component" value="Unassembled WGS sequence"/>
</dbReference>
<dbReference type="SUPFAM" id="SSF46785">
    <property type="entry name" value="Winged helix' DNA-binding domain"/>
    <property type="match status" value="1"/>
</dbReference>
<dbReference type="PANTHER" id="PTHR10015:SF322">
    <property type="entry name" value="HEAT STRESS TRANSCRIPTION FACTOR A-7A"/>
    <property type="match status" value="1"/>
</dbReference>
<feature type="compositionally biased region" description="Basic and acidic residues" evidence="5">
    <location>
        <begin position="233"/>
        <end position="243"/>
    </location>
</feature>
<evidence type="ECO:0000259" key="6">
    <source>
        <dbReference type="SMART" id="SM00415"/>
    </source>
</evidence>
<evidence type="ECO:0000256" key="1">
    <source>
        <dbReference type="ARBA" id="ARBA00004123"/>
    </source>
</evidence>
<feature type="domain" description="HSF-type DNA-binding" evidence="6">
    <location>
        <begin position="18"/>
        <end position="69"/>
    </location>
</feature>
<evidence type="ECO:0000256" key="3">
    <source>
        <dbReference type="ARBA" id="ARBA00023125"/>
    </source>
</evidence>
<evidence type="ECO:0000313" key="8">
    <source>
        <dbReference type="Proteomes" id="UP000825729"/>
    </source>
</evidence>
<dbReference type="InterPro" id="IPR036390">
    <property type="entry name" value="WH_DNA-bd_sf"/>
</dbReference>
<dbReference type="GO" id="GO:0034605">
    <property type="term" value="P:cellular response to heat"/>
    <property type="evidence" value="ECO:0007669"/>
    <property type="project" value="TreeGrafter"/>
</dbReference>
<evidence type="ECO:0000256" key="5">
    <source>
        <dbReference type="SAM" id="MobiDB-lite"/>
    </source>
</evidence>
<sequence length="295" mass="34015">MNFQQRNDTAVECCAPCLVKVEMYNSARRSLADKEAFWGFRKVDPDRWEFANEGFLKGQKHLLKNIRRRKPPALSSALHQSVGPCVEVGRFGMETEVERLRRDKSILVSELVKLRQQQQNTRAHLQVMEERLQGTEQKQQQMMTFLARAMQNPTFLQQLVQQREKRRELEEAITKKRRRPIQQGPHPGSSSETDQKSNIVGDGSLLDEDPYGFQVSELETLALEMQGLRRGRRNEGEETRGTTELEEGEERELDDEFWEQLLKDEKAASNAEGREDGEVVNILAERLGYLGSSPK</sequence>
<feature type="compositionally biased region" description="Polar residues" evidence="5">
    <location>
        <begin position="188"/>
        <end position="198"/>
    </location>
</feature>
<accession>A0AAV7ETM9</accession>
<dbReference type="GO" id="GO:0005634">
    <property type="term" value="C:nucleus"/>
    <property type="evidence" value="ECO:0007669"/>
    <property type="project" value="UniProtKB-SubCell"/>
</dbReference>
<dbReference type="SMART" id="SM00415">
    <property type="entry name" value="HSF"/>
    <property type="match status" value="1"/>
</dbReference>
<dbReference type="InterPro" id="IPR036388">
    <property type="entry name" value="WH-like_DNA-bd_sf"/>
</dbReference>
<feature type="region of interest" description="Disordered" evidence="5">
    <location>
        <begin position="173"/>
        <end position="208"/>
    </location>
</feature>
<dbReference type="GO" id="GO:0003700">
    <property type="term" value="F:DNA-binding transcription factor activity"/>
    <property type="evidence" value="ECO:0007669"/>
    <property type="project" value="InterPro"/>
</dbReference>
<dbReference type="GO" id="GO:0000978">
    <property type="term" value="F:RNA polymerase II cis-regulatory region sequence-specific DNA binding"/>
    <property type="evidence" value="ECO:0007669"/>
    <property type="project" value="TreeGrafter"/>
</dbReference>
<comment type="caution">
    <text evidence="7">The sequence shown here is derived from an EMBL/GenBank/DDBJ whole genome shotgun (WGS) entry which is preliminary data.</text>
</comment>
<keyword evidence="4" id="KW-0539">Nucleus</keyword>
<keyword evidence="2" id="KW-0346">Stress response</keyword>
<dbReference type="PANTHER" id="PTHR10015">
    <property type="entry name" value="HEAT SHOCK TRANSCRIPTION FACTOR"/>
    <property type="match status" value="1"/>
</dbReference>
<comment type="subcellular location">
    <subcellularLocation>
        <location evidence="1">Nucleus</location>
    </subcellularLocation>
</comment>
<keyword evidence="3" id="KW-0238">DNA-binding</keyword>
<dbReference type="EMBL" id="JAINDJ010000003">
    <property type="protein sequence ID" value="KAG9451836.1"/>
    <property type="molecule type" value="Genomic_DNA"/>
</dbReference>
<protein>
    <recommendedName>
        <fullName evidence="6">HSF-type DNA-binding domain-containing protein</fullName>
    </recommendedName>
</protein>
<dbReference type="GO" id="GO:0006357">
    <property type="term" value="P:regulation of transcription by RNA polymerase II"/>
    <property type="evidence" value="ECO:0007669"/>
    <property type="project" value="TreeGrafter"/>
</dbReference>
<organism evidence="7 8">
    <name type="scientific">Aristolochia fimbriata</name>
    <name type="common">White veined hardy Dutchman's pipe vine</name>
    <dbReference type="NCBI Taxonomy" id="158543"/>
    <lineage>
        <taxon>Eukaryota</taxon>
        <taxon>Viridiplantae</taxon>
        <taxon>Streptophyta</taxon>
        <taxon>Embryophyta</taxon>
        <taxon>Tracheophyta</taxon>
        <taxon>Spermatophyta</taxon>
        <taxon>Magnoliopsida</taxon>
        <taxon>Magnoliidae</taxon>
        <taxon>Piperales</taxon>
        <taxon>Aristolochiaceae</taxon>
        <taxon>Aristolochia</taxon>
    </lineage>
</organism>
<evidence type="ECO:0000313" key="7">
    <source>
        <dbReference type="EMBL" id="KAG9451836.1"/>
    </source>
</evidence>
<keyword evidence="8" id="KW-1185">Reference proteome</keyword>
<feature type="compositionally biased region" description="Acidic residues" evidence="5">
    <location>
        <begin position="244"/>
        <end position="254"/>
    </location>
</feature>
<feature type="region of interest" description="Disordered" evidence="5">
    <location>
        <begin position="228"/>
        <end position="254"/>
    </location>
</feature>
<proteinExistence type="predicted"/>
<reference evidence="7 8" key="1">
    <citation type="submission" date="2021-07" db="EMBL/GenBank/DDBJ databases">
        <title>The Aristolochia fimbriata genome: insights into angiosperm evolution, floral development and chemical biosynthesis.</title>
        <authorList>
            <person name="Jiao Y."/>
        </authorList>
    </citation>
    <scope>NUCLEOTIDE SEQUENCE [LARGE SCALE GENOMIC DNA]</scope>
    <source>
        <strain evidence="7">IBCAS-2021</strain>
        <tissue evidence="7">Leaf</tissue>
    </source>
</reference>
<evidence type="ECO:0000256" key="2">
    <source>
        <dbReference type="ARBA" id="ARBA00023016"/>
    </source>
</evidence>
<name>A0AAV7ETM9_ARIFI</name>